<protein>
    <submittedName>
        <fullName evidence="6">Iron hydrogenase small subunit</fullName>
    </submittedName>
</protein>
<dbReference type="Gene3D" id="3.40.50.1780">
    <property type="match status" value="1"/>
</dbReference>
<dbReference type="PROSITE" id="PS51839">
    <property type="entry name" value="4FE4S_HC3"/>
    <property type="match status" value="1"/>
</dbReference>
<dbReference type="GO" id="GO:0051539">
    <property type="term" value="F:4 iron, 4 sulfur cluster binding"/>
    <property type="evidence" value="ECO:0007669"/>
    <property type="project" value="UniProtKB-KW"/>
</dbReference>
<dbReference type="SUPFAM" id="SSF54292">
    <property type="entry name" value="2Fe-2S ferredoxin-like"/>
    <property type="match status" value="1"/>
</dbReference>
<dbReference type="Gene3D" id="4.10.260.20">
    <property type="entry name" value="Iron hydrogenase, small subunit"/>
    <property type="match status" value="1"/>
</dbReference>
<evidence type="ECO:0000256" key="1">
    <source>
        <dbReference type="ARBA" id="ARBA00022485"/>
    </source>
</evidence>
<dbReference type="InterPro" id="IPR050340">
    <property type="entry name" value="Cytosolic_Fe-S_CAF"/>
</dbReference>
<proteinExistence type="predicted"/>
<dbReference type="InterPro" id="IPR013352">
    <property type="entry name" value="Fe_hydrogenase_subset"/>
</dbReference>
<dbReference type="InterPro" id="IPR017896">
    <property type="entry name" value="4Fe4S_Fe-S-bd"/>
</dbReference>
<dbReference type="InterPro" id="IPR001041">
    <property type="entry name" value="2Fe-2S_ferredoxin-type"/>
</dbReference>
<dbReference type="SMART" id="SM00902">
    <property type="entry name" value="Fe_hyd_SSU"/>
    <property type="match status" value="1"/>
</dbReference>
<gene>
    <name evidence="6" type="ORF">IFE08_09525</name>
</gene>
<dbReference type="SUPFAM" id="SSF53920">
    <property type="entry name" value="Fe-only hydrogenase"/>
    <property type="match status" value="1"/>
</dbReference>
<keyword evidence="2" id="KW-0479">Metal-binding</keyword>
<reference evidence="6 7" key="1">
    <citation type="submission" date="2020-09" db="EMBL/GenBank/DDBJ databases">
        <title>Characterization of Treponema spp. from bovine digital dermatitis in Korea.</title>
        <authorList>
            <person name="Espiritu H.M."/>
            <person name="Cho Y.I."/>
            <person name="Mamuad L."/>
        </authorList>
    </citation>
    <scope>NUCLEOTIDE SEQUENCE [LARGE SCALE GENOMIC DNA]</scope>
    <source>
        <strain evidence="6 7">KS1</strain>
    </source>
</reference>
<dbReference type="NCBIfam" id="TIGR02512">
    <property type="entry name" value="FeFe_hydrog_A"/>
    <property type="match status" value="1"/>
</dbReference>
<dbReference type="PROSITE" id="PS00198">
    <property type="entry name" value="4FE4S_FER_1"/>
    <property type="match status" value="1"/>
</dbReference>
<dbReference type="Pfam" id="PF13510">
    <property type="entry name" value="Fer2_4"/>
    <property type="match status" value="1"/>
</dbReference>
<evidence type="ECO:0000313" key="7">
    <source>
        <dbReference type="Proteomes" id="UP000593915"/>
    </source>
</evidence>
<accession>A0A7S7AVQ7</accession>
<dbReference type="InterPro" id="IPR009016">
    <property type="entry name" value="Fe_hydrogenase"/>
</dbReference>
<dbReference type="CDD" id="cd00207">
    <property type="entry name" value="fer2"/>
    <property type="match status" value="1"/>
</dbReference>
<dbReference type="AlphaFoldDB" id="A0A7S7AVQ7"/>
<dbReference type="Gene3D" id="3.10.20.740">
    <property type="match status" value="1"/>
</dbReference>
<keyword evidence="5" id="KW-0411">Iron-sulfur</keyword>
<dbReference type="SUPFAM" id="SSF54862">
    <property type="entry name" value="4Fe-4S ferredoxins"/>
    <property type="match status" value="1"/>
</dbReference>
<evidence type="ECO:0000256" key="2">
    <source>
        <dbReference type="ARBA" id="ARBA00022723"/>
    </source>
</evidence>
<keyword evidence="4" id="KW-0408">Iron</keyword>
<evidence type="ECO:0000313" key="6">
    <source>
        <dbReference type="EMBL" id="QOW60082.1"/>
    </source>
</evidence>
<dbReference type="Pfam" id="PF02906">
    <property type="entry name" value="Fe_hyd_lg_C"/>
    <property type="match status" value="1"/>
</dbReference>
<keyword evidence="3" id="KW-0677">Repeat</keyword>
<sequence>MVNITIDNIKITADEGMTIMEAAERAEIPIPKLCFLKGINEIAACRVCVVELEGKDKLITSCNNTVEEGMVIYTNSPKVRIDRKRTVQMILSQHDCKCATCVRSGNCTLQTLANSLNIQEVLYEEQLEEQPWDKNFPLIRNSKKCVKCMRCIQVCDKIQSLNIWELEGTGARTTINVSGSRTIAEADCSLCGQCITHCPVGALRERDDTEKFWKAVADPDKTVVVQVAPAIRTAWGEQIGLKIEDASVNKIFGVLKKMGADYVFDTCFSADLTIMEEAYEFIERFSKGELKDKPMFTSCCPGWVRFIKSQYPHLVSYLSSAKSPMQMFGAVMKSYFAEKIGKKPEDIFSVAVMPCVAKKSEIDMELFYEEYAGHDMDCVLTTREFIRMIKASHILPHTIKETEPDKLFHDVSGAGVIFGTTGGVMEAALRTAYYAIMGENCPPDAFNVVRNSSLKDSGIIEASFKLKGTDLRIAVTSGLANTRRLIDSIESGEKHYDFIEIMACPGGCVGGGGQPIHDGYELAFERGQNLYFIDKNSKLRYSHENADIKTLYDNFFGKPNSHKAHSLLHTNHFVWEMPKSPKRDRKGYVINEKLRISR</sequence>
<dbReference type="GO" id="GO:0008901">
    <property type="term" value="F:ferredoxin hydrogenase activity"/>
    <property type="evidence" value="ECO:0007669"/>
    <property type="project" value="InterPro"/>
</dbReference>
<dbReference type="SMART" id="SM00929">
    <property type="entry name" value="NADH-G_4Fe-4S_3"/>
    <property type="match status" value="1"/>
</dbReference>
<dbReference type="Proteomes" id="UP000593915">
    <property type="component" value="Chromosome"/>
</dbReference>
<evidence type="ECO:0000256" key="4">
    <source>
        <dbReference type="ARBA" id="ARBA00023004"/>
    </source>
</evidence>
<keyword evidence="1" id="KW-0004">4Fe-4S</keyword>
<evidence type="ECO:0000256" key="5">
    <source>
        <dbReference type="ARBA" id="ARBA00023014"/>
    </source>
</evidence>
<dbReference type="InterPro" id="IPR036991">
    <property type="entry name" value="Fe_hydrogenase_ssu_sf"/>
</dbReference>
<dbReference type="InterPro" id="IPR004108">
    <property type="entry name" value="Fe_hydrogenase_lsu_C"/>
</dbReference>
<dbReference type="Pfam" id="PF12838">
    <property type="entry name" value="Fer4_7"/>
    <property type="match status" value="1"/>
</dbReference>
<dbReference type="EMBL" id="CP061839">
    <property type="protein sequence ID" value="QOW60082.1"/>
    <property type="molecule type" value="Genomic_DNA"/>
</dbReference>
<dbReference type="PANTHER" id="PTHR11615">
    <property type="entry name" value="NITRATE, FORMATE, IRON DEHYDROGENASE"/>
    <property type="match status" value="1"/>
</dbReference>
<evidence type="ECO:0000256" key="3">
    <source>
        <dbReference type="ARBA" id="ARBA00022737"/>
    </source>
</evidence>
<dbReference type="Gene3D" id="3.40.950.10">
    <property type="entry name" value="Fe-only Hydrogenase (Larger Subunit), Chain L, domain 3"/>
    <property type="match status" value="1"/>
</dbReference>
<organism evidence="6 7">
    <name type="scientific">Treponema pedis</name>
    <dbReference type="NCBI Taxonomy" id="409322"/>
    <lineage>
        <taxon>Bacteria</taxon>
        <taxon>Pseudomonadati</taxon>
        <taxon>Spirochaetota</taxon>
        <taxon>Spirochaetia</taxon>
        <taxon>Spirochaetales</taxon>
        <taxon>Treponemataceae</taxon>
        <taxon>Treponema</taxon>
    </lineage>
</organism>
<dbReference type="PROSITE" id="PS51379">
    <property type="entry name" value="4FE4S_FER_2"/>
    <property type="match status" value="2"/>
</dbReference>
<dbReference type="InterPro" id="IPR036010">
    <property type="entry name" value="2Fe-2S_ferredoxin-like_sf"/>
</dbReference>
<dbReference type="InterPro" id="IPR003149">
    <property type="entry name" value="Fe_hydrogenase_ssu"/>
</dbReference>
<dbReference type="RefSeq" id="WP_024469678.1">
    <property type="nucleotide sequence ID" value="NZ_CP045670.1"/>
</dbReference>
<dbReference type="PROSITE" id="PS51085">
    <property type="entry name" value="2FE2S_FER_2"/>
    <property type="match status" value="1"/>
</dbReference>
<dbReference type="InterPro" id="IPR017900">
    <property type="entry name" value="4Fe4S_Fe_S_CS"/>
</dbReference>
<dbReference type="Pfam" id="PF10588">
    <property type="entry name" value="NADH-G_4Fe-4S_3"/>
    <property type="match status" value="1"/>
</dbReference>
<dbReference type="Pfam" id="PF02256">
    <property type="entry name" value="Fe_hyd_SSU"/>
    <property type="match status" value="1"/>
</dbReference>
<dbReference type="GO" id="GO:0005506">
    <property type="term" value="F:iron ion binding"/>
    <property type="evidence" value="ECO:0007669"/>
    <property type="project" value="InterPro"/>
</dbReference>
<dbReference type="InterPro" id="IPR019574">
    <property type="entry name" value="NADH_UbQ_OxRdtase_Gsu_4Fe4S-bd"/>
</dbReference>
<dbReference type="FunFam" id="3.30.70.20:FF:000035">
    <property type="entry name" value="Iron hydrogenase 1"/>
    <property type="match status" value="1"/>
</dbReference>
<dbReference type="Gene3D" id="3.30.70.20">
    <property type="match status" value="1"/>
</dbReference>
<name>A0A7S7AVQ7_9SPIR</name>